<feature type="compositionally biased region" description="Gly residues" evidence="10">
    <location>
        <begin position="524"/>
        <end position="533"/>
    </location>
</feature>
<keyword evidence="8" id="KW-0906">Nuclear pore complex</keyword>
<feature type="compositionally biased region" description="Low complexity" evidence="10">
    <location>
        <begin position="936"/>
        <end position="948"/>
    </location>
</feature>
<feature type="region of interest" description="Disordered" evidence="10">
    <location>
        <begin position="232"/>
        <end position="845"/>
    </location>
</feature>
<feature type="compositionally biased region" description="Gly residues" evidence="10">
    <location>
        <begin position="591"/>
        <end position="618"/>
    </location>
</feature>
<dbReference type="GO" id="GO:0006405">
    <property type="term" value="P:RNA export from nucleus"/>
    <property type="evidence" value="ECO:0007669"/>
    <property type="project" value="TreeGrafter"/>
</dbReference>
<feature type="compositionally biased region" description="Gly residues" evidence="10">
    <location>
        <begin position="660"/>
        <end position="676"/>
    </location>
</feature>
<feature type="compositionally biased region" description="Basic and acidic residues" evidence="10">
    <location>
        <begin position="152"/>
        <end position="163"/>
    </location>
</feature>
<evidence type="ECO:0000259" key="11">
    <source>
        <dbReference type="PROSITE" id="PS51434"/>
    </source>
</evidence>
<dbReference type="Proteomes" id="UP000310189">
    <property type="component" value="Unassembled WGS sequence"/>
</dbReference>
<dbReference type="GO" id="GO:0051028">
    <property type="term" value="P:mRNA transport"/>
    <property type="evidence" value="ECO:0007669"/>
    <property type="project" value="UniProtKB-KW"/>
</dbReference>
<feature type="compositionally biased region" description="Polar residues" evidence="10">
    <location>
        <begin position="1"/>
        <end position="27"/>
    </location>
</feature>
<dbReference type="Pfam" id="PF04096">
    <property type="entry name" value="Nucleoporin2"/>
    <property type="match status" value="1"/>
</dbReference>
<feature type="compositionally biased region" description="Gly residues" evidence="10">
    <location>
        <begin position="347"/>
        <end position="364"/>
    </location>
</feature>
<protein>
    <recommendedName>
        <fullName evidence="11">Peptidase S59 domain-containing protein</fullName>
    </recommendedName>
</protein>
<feature type="compositionally biased region" description="Gly residues" evidence="10">
    <location>
        <begin position="401"/>
        <end position="426"/>
    </location>
</feature>
<evidence type="ECO:0000256" key="3">
    <source>
        <dbReference type="ARBA" id="ARBA00009003"/>
    </source>
</evidence>
<dbReference type="PANTHER" id="PTHR23198:SF6">
    <property type="entry name" value="NUCLEAR PORE COMPLEX PROTEIN NUP98-NUP96"/>
    <property type="match status" value="1"/>
</dbReference>
<dbReference type="PANTHER" id="PTHR23198">
    <property type="entry name" value="NUCLEOPORIN"/>
    <property type="match status" value="1"/>
</dbReference>
<dbReference type="InterPro" id="IPR037665">
    <property type="entry name" value="Nucleoporin_S59-like"/>
</dbReference>
<feature type="compositionally biased region" description="Low complexity" evidence="10">
    <location>
        <begin position="455"/>
        <end position="465"/>
    </location>
</feature>
<dbReference type="OrthoDB" id="409543at2759"/>
<keyword evidence="5" id="KW-0509">mRNA transport</keyword>
<dbReference type="EMBL" id="SPNW01000070">
    <property type="protein sequence ID" value="TIA86954.1"/>
    <property type="molecule type" value="Genomic_DNA"/>
</dbReference>
<feature type="region of interest" description="Disordered" evidence="10">
    <location>
        <begin position="1"/>
        <end position="163"/>
    </location>
</feature>
<dbReference type="InterPro" id="IPR007230">
    <property type="entry name" value="Nup98_auto-Pept-S59_dom"/>
</dbReference>
<organism evidence="12 13">
    <name type="scientific">Wallemia hederae</name>
    <dbReference type="NCBI Taxonomy" id="1540922"/>
    <lineage>
        <taxon>Eukaryota</taxon>
        <taxon>Fungi</taxon>
        <taxon>Dikarya</taxon>
        <taxon>Basidiomycota</taxon>
        <taxon>Wallemiomycotina</taxon>
        <taxon>Wallemiomycetes</taxon>
        <taxon>Wallemiales</taxon>
        <taxon>Wallemiaceae</taxon>
        <taxon>Wallemia</taxon>
    </lineage>
</organism>
<feature type="compositionally biased region" description="Low complexity" evidence="10">
    <location>
        <begin position="677"/>
        <end position="688"/>
    </location>
</feature>
<evidence type="ECO:0000256" key="7">
    <source>
        <dbReference type="ARBA" id="ARBA00023010"/>
    </source>
</evidence>
<reference evidence="12 13" key="1">
    <citation type="submission" date="2019-03" db="EMBL/GenBank/DDBJ databases">
        <title>Sequencing 23 genomes of Wallemia ichthyophaga.</title>
        <authorList>
            <person name="Gostincar C."/>
        </authorList>
    </citation>
    <scope>NUCLEOTIDE SEQUENCE [LARGE SCALE GENOMIC DNA]</scope>
    <source>
        <strain evidence="12 13">EXF-5753</strain>
    </source>
</reference>
<feature type="compositionally biased region" description="Low complexity" evidence="10">
    <location>
        <begin position="697"/>
        <end position="716"/>
    </location>
</feature>
<feature type="compositionally biased region" description="Polar residues" evidence="10">
    <location>
        <begin position="89"/>
        <end position="105"/>
    </location>
</feature>
<dbReference type="GO" id="GO:0044614">
    <property type="term" value="C:nuclear pore cytoplasmic filaments"/>
    <property type="evidence" value="ECO:0007669"/>
    <property type="project" value="TreeGrafter"/>
</dbReference>
<feature type="compositionally biased region" description="Gly residues" evidence="10">
    <location>
        <begin position="63"/>
        <end position="73"/>
    </location>
</feature>
<feature type="compositionally biased region" description="Polar residues" evidence="10">
    <location>
        <begin position="900"/>
        <end position="924"/>
    </location>
</feature>
<feature type="compositionally biased region" description="Gly residues" evidence="10">
    <location>
        <begin position="236"/>
        <end position="249"/>
    </location>
</feature>
<keyword evidence="9" id="KW-0539">Nucleus</keyword>
<comment type="subcellular location">
    <subcellularLocation>
        <location evidence="1">Nucleus</location>
        <location evidence="1">Nuclear pore complex</location>
    </subcellularLocation>
</comment>
<evidence type="ECO:0000313" key="12">
    <source>
        <dbReference type="EMBL" id="TIA86954.1"/>
    </source>
</evidence>
<dbReference type="GO" id="GO:0000973">
    <property type="term" value="P:post-transcriptional tethering of RNA polymerase II gene DNA at nuclear periphery"/>
    <property type="evidence" value="ECO:0007669"/>
    <property type="project" value="TreeGrafter"/>
</dbReference>
<feature type="region of interest" description="Disordered" evidence="10">
    <location>
        <begin position="859"/>
        <end position="953"/>
    </location>
</feature>
<dbReference type="InterPro" id="IPR007577">
    <property type="entry name" value="GlycoTrfase_DXD_sugar-bd_CS"/>
</dbReference>
<dbReference type="GO" id="GO:0017056">
    <property type="term" value="F:structural constituent of nuclear pore"/>
    <property type="evidence" value="ECO:0007669"/>
    <property type="project" value="InterPro"/>
</dbReference>
<dbReference type="Gene3D" id="3.30.1610.10">
    <property type="entry name" value="Peptidase S59, nucleoporin"/>
    <property type="match status" value="1"/>
</dbReference>
<gene>
    <name evidence="12" type="ORF">E3P99_03489</name>
</gene>
<dbReference type="Gene3D" id="3.90.550.20">
    <property type="match status" value="1"/>
</dbReference>
<feature type="compositionally biased region" description="Low complexity" evidence="10">
    <location>
        <begin position="737"/>
        <end position="749"/>
    </location>
</feature>
<dbReference type="InterPro" id="IPR029044">
    <property type="entry name" value="Nucleotide-diphossugar_trans"/>
</dbReference>
<accession>A0A4T0FI23</accession>
<feature type="compositionally biased region" description="Low complexity" evidence="10">
    <location>
        <begin position="513"/>
        <end position="523"/>
    </location>
</feature>
<feature type="compositionally biased region" description="Gly residues" evidence="10">
    <location>
        <begin position="490"/>
        <end position="512"/>
    </location>
</feature>
<dbReference type="SUPFAM" id="SSF53448">
    <property type="entry name" value="Nucleotide-diphospho-sugar transferases"/>
    <property type="match status" value="1"/>
</dbReference>
<evidence type="ECO:0000256" key="6">
    <source>
        <dbReference type="ARBA" id="ARBA00022927"/>
    </source>
</evidence>
<dbReference type="GO" id="GO:0003723">
    <property type="term" value="F:RNA binding"/>
    <property type="evidence" value="ECO:0007669"/>
    <property type="project" value="TreeGrafter"/>
</dbReference>
<comment type="similarity">
    <text evidence="3">Belongs to the glycosyltransferase 32 family.</text>
</comment>
<name>A0A4T0FI23_9BASI</name>
<comment type="caution">
    <text evidence="12">The sequence shown here is derived from an EMBL/GenBank/DDBJ whole genome shotgun (WGS) entry which is preliminary data.</text>
</comment>
<keyword evidence="7" id="KW-0811">Translocation</keyword>
<evidence type="ECO:0000256" key="4">
    <source>
        <dbReference type="ARBA" id="ARBA00022448"/>
    </source>
</evidence>
<feature type="compositionally biased region" description="Gly residues" evidence="10">
    <location>
        <begin position="466"/>
        <end position="480"/>
    </location>
</feature>
<proteinExistence type="inferred from homology"/>
<feature type="compositionally biased region" description="Low complexity" evidence="10">
    <location>
        <begin position="35"/>
        <end position="62"/>
    </location>
</feature>
<keyword evidence="6" id="KW-0653">Protein transport</keyword>
<dbReference type="Pfam" id="PF04488">
    <property type="entry name" value="Gly_transf_sug"/>
    <property type="match status" value="1"/>
</dbReference>
<dbReference type="InterPro" id="IPR036903">
    <property type="entry name" value="Nup98_auto-Pept-S59_dom_sf"/>
</dbReference>
<sequence length="1486" mass="152996">MSATQPNLPHANALQSGSAFGGSSTPAFGSGGFGQQQQQPQQPQQPQQQPTAFGQPAQTPAFGGFGSSTGGAFGQSNTSSGGLFGASRPPQQNSGFSFGSTTPAANPSPFGAPAPASTSTFGQAAPSAFGSSLGAGGASADVKGTDPFEVNQRVEDPKGPDRITDRVKFHSINTEAKFQPFSFEELRLLDYERGTKNSSQAPSTGGFGASTSGGFGSTFGASNTSGTFGQPAAATGGFGSSTGGTGGLFGSSQPQQQQGSAFGGSSGGLFGQSQPSQPAAGGGMFGQSNTQSTPFGGGSTGSAFGQQPKPSLFGSSTSTPFGGGGATGGSAFGQSNPPASTPFGQSSTGGGFGSNTGASGGTGFSFGQPANNNSSTGGFGAPAQPSTGGGLFGQSAQKPAFGGGSSAFGQSSGSGGFGSGATGGFGQSQPSQPPASGGLFGQSQPSQPAGGGLFGQQQNNQQQGATGTGFGGGGFGGGFGQQQNKPATSGFGGGFGSTNTGSTGGTGFGGFGQNQSNTGTTGAPSGGLFGGGQQNQQQQPASGGFGSGGSGFSFGQNNQQQQQQPQQQQPASGGFSFGGGLGGAQNKPATGGFGGGFGSNTGTGGAAGGGSLFGGGLGSSTTNNNASGGLFGGANNNNASTGGSSLFGGGASTAPKPSGGLFGSTGTGGGFGGGFGQSSTTQPAQNNAGGFGGGSLFGQSTQQNSLQQSQPNLSASVDQSPYGANPLFDLGPNPQIGPAAVAVGGASAVTKKKPVLSASASMRSPARPLNRLRGFAASPGTPISPSTGNMSASVMPPSSPSMSVNGGLRTSQRSLSLSRAGSPAASTNGGVLGGLPSENAMSPNAFMPRSSVKKLVIDRKPIPDSPGGTLAGSPNALGQSKSGGKVSFNPHLEKAAQDSLGESTASAPQESTPLKTSTNSHLAKSTTPTASPPPSTHTTHTTHTLSSSVASVEASPQIDHGHYYSIPSVDELNKYSYRELKSVEGLKVGRKGYGEIHFLEPVDLTTLDGLNDLTDGQLVVFENRVAYVYPDGVEEGEENPDNAPLKPAPGHGLNVAAEIELEGCWPKDKATGEYIKDETHPKTASHLNRLKKVPGTSFVSYDTVAAMVFFWTYELHVELAKYRRGWIKTEIKETTPLRGCFNNLSHEYDERQLSSPKYNQLQSGLSYKHGFDCYGHSRLVQMQPGQGKVRATIHLYWRSDIAALGYREKVLLDSILATQDLDFVDVKLWSNGDLARFNADFLDQYLHDFPHHFSVGTVDLHSLAKGTPLEGSSRLNLNDQRAWLDGDVVRILLLWNYGGVWVDMDSIVTRDLQPLLEHEFVTQWDCYDKPYSPLNGAMMHFKKHSPYLCEMMHIMQYDDEPRQGSTDWGALLYHKTHRRLLNNDPPIKPFEILPYCFTDGRSCRLDNRISDPFEKDPSYTDLHWSQFRERLSSIFAIHLHGQYNKLIPQDGWMEREVIDNHRRKISRMSLPLMSYAKSDTFNNSNL</sequence>
<evidence type="ECO:0000256" key="9">
    <source>
        <dbReference type="ARBA" id="ARBA00023242"/>
    </source>
</evidence>
<feature type="compositionally biased region" description="Gly residues" evidence="10">
    <location>
        <begin position="543"/>
        <end position="552"/>
    </location>
</feature>
<feature type="compositionally biased region" description="Gly residues" evidence="10">
    <location>
        <begin position="321"/>
        <end position="331"/>
    </location>
</feature>
<evidence type="ECO:0000256" key="1">
    <source>
        <dbReference type="ARBA" id="ARBA00004567"/>
    </source>
</evidence>
<keyword evidence="13" id="KW-1185">Reference proteome</keyword>
<dbReference type="GO" id="GO:0008139">
    <property type="term" value="F:nuclear localization sequence binding"/>
    <property type="evidence" value="ECO:0007669"/>
    <property type="project" value="TreeGrafter"/>
</dbReference>
<feature type="compositionally biased region" description="Low complexity" evidence="10">
    <location>
        <begin position="757"/>
        <end position="768"/>
    </location>
</feature>
<evidence type="ECO:0000313" key="13">
    <source>
        <dbReference type="Proteomes" id="UP000310189"/>
    </source>
</evidence>
<feature type="compositionally biased region" description="Low complexity" evidence="10">
    <location>
        <begin position="553"/>
        <end position="574"/>
    </location>
</feature>
<dbReference type="SUPFAM" id="SSF82215">
    <property type="entry name" value="C-terminal autoproteolytic domain of nucleoporin nup98"/>
    <property type="match status" value="1"/>
</dbReference>
<evidence type="ECO:0000256" key="8">
    <source>
        <dbReference type="ARBA" id="ARBA00023132"/>
    </source>
</evidence>
<feature type="compositionally biased region" description="Low complexity" evidence="10">
    <location>
        <begin position="790"/>
        <end position="819"/>
    </location>
</feature>
<keyword evidence="4" id="KW-0813">Transport</keyword>
<feature type="domain" description="Peptidase S59" evidence="11">
    <location>
        <begin position="960"/>
        <end position="1118"/>
    </location>
</feature>
<evidence type="ECO:0000256" key="2">
    <source>
        <dbReference type="ARBA" id="ARBA00008926"/>
    </source>
</evidence>
<dbReference type="GO" id="GO:0006606">
    <property type="term" value="P:protein import into nucleus"/>
    <property type="evidence" value="ECO:0007669"/>
    <property type="project" value="TreeGrafter"/>
</dbReference>
<evidence type="ECO:0000256" key="5">
    <source>
        <dbReference type="ARBA" id="ARBA00022816"/>
    </source>
</evidence>
<feature type="compositionally biased region" description="Low complexity" evidence="10">
    <location>
        <begin position="619"/>
        <end position="644"/>
    </location>
</feature>
<comment type="similarity">
    <text evidence="2">Belongs to the nucleoporin GLFG family.</text>
</comment>
<dbReference type="PROSITE" id="PS51434">
    <property type="entry name" value="NUP_C"/>
    <property type="match status" value="1"/>
</dbReference>
<evidence type="ECO:0000256" key="10">
    <source>
        <dbReference type="SAM" id="MobiDB-lite"/>
    </source>
</evidence>
<feature type="compositionally biased region" description="Gly residues" evidence="10">
    <location>
        <begin position="261"/>
        <end position="270"/>
    </location>
</feature>
<feature type="compositionally biased region" description="Low complexity" evidence="10">
    <location>
        <begin position="250"/>
        <end position="260"/>
    </location>
</feature>
<dbReference type="GO" id="GO:0034398">
    <property type="term" value="P:telomere tethering at nuclear periphery"/>
    <property type="evidence" value="ECO:0007669"/>
    <property type="project" value="TreeGrafter"/>
</dbReference>